<gene>
    <name evidence="1" type="ORF">RYX45_01390</name>
</gene>
<dbReference type="RefSeq" id="WP_323465664.1">
    <property type="nucleotide sequence ID" value="NZ_CP144224.1"/>
</dbReference>
<evidence type="ECO:0000313" key="2">
    <source>
        <dbReference type="Proteomes" id="UP001285636"/>
    </source>
</evidence>
<comment type="caution">
    <text evidence="1">The sequence shown here is derived from an EMBL/GenBank/DDBJ whole genome shotgun (WGS) entry which is preliminary data.</text>
</comment>
<dbReference type="Proteomes" id="UP001285636">
    <property type="component" value="Unassembled WGS sequence"/>
</dbReference>
<dbReference type="EMBL" id="JAWJAY010000001">
    <property type="protein sequence ID" value="MDV2883816.1"/>
    <property type="molecule type" value="Genomic_DNA"/>
</dbReference>
<sequence>MNKSFMIFVIVGRSRWSEDVLMKLPQEEVEKIYNDVLEKEEKR</sequence>
<proteinExistence type="predicted"/>
<protein>
    <submittedName>
        <fullName evidence="1">Uncharacterized protein</fullName>
    </submittedName>
</protein>
<organism evidence="1 2">
    <name type="scientific">Alkalihalophilus pseudofirmus</name>
    <name type="common">Bacillus pseudofirmus</name>
    <dbReference type="NCBI Taxonomy" id="79885"/>
    <lineage>
        <taxon>Bacteria</taxon>
        <taxon>Bacillati</taxon>
        <taxon>Bacillota</taxon>
        <taxon>Bacilli</taxon>
        <taxon>Bacillales</taxon>
        <taxon>Bacillaceae</taxon>
        <taxon>Alkalihalophilus</taxon>
    </lineage>
</organism>
<name>A0AAJ2KV47_ALKPS</name>
<evidence type="ECO:0000313" key="1">
    <source>
        <dbReference type="EMBL" id="MDV2883816.1"/>
    </source>
</evidence>
<reference evidence="1" key="1">
    <citation type="submission" date="2023-10" db="EMBL/GenBank/DDBJ databases">
        <title>Screening of Alkalihalophilus pseudofirmusBZ-TG-HK211 and Its Alleviation of Salt Stress on Rapeseed Growth.</title>
        <authorList>
            <person name="Zhao B."/>
            <person name="Guo T."/>
        </authorList>
    </citation>
    <scope>NUCLEOTIDE SEQUENCE</scope>
    <source>
        <strain evidence="1">BZ-TG-HK211</strain>
    </source>
</reference>
<accession>A0AAJ2KV47</accession>
<dbReference type="AlphaFoldDB" id="A0AAJ2KV47"/>